<evidence type="ECO:0000259" key="4">
    <source>
        <dbReference type="Pfam" id="PF12656"/>
    </source>
</evidence>
<dbReference type="AlphaFoldDB" id="A0AAD8LR90"/>
<dbReference type="PANTHER" id="PTHR15818">
    <property type="entry name" value="G PATCH AND KOW-CONTAINING"/>
    <property type="match status" value="1"/>
</dbReference>
<comment type="subcellular location">
    <subcellularLocation>
        <location evidence="1">Nucleus</location>
    </subcellularLocation>
</comment>
<keyword evidence="6" id="KW-1185">Reference proteome</keyword>
<dbReference type="InterPro" id="IPR026822">
    <property type="entry name" value="Spp2/MOS2_G-patch"/>
</dbReference>
<sequence>MKFTFGLVPPKRNDPGTAKVARPAASVFFEVDRPSPTTNRAKVTQMSNGCLHVEKSTEEKDSSHVRRNESGQYVISCSNRLDDIPKERNTSLVNAKPKEIKYGLNVLSSDAPNDAVAASSAGEVAADAGSTDTNRKPTSYSGGSSIENTKESENQDKSELIPGNAPGISQMETDKEKFRGSLDSITDGNVAQMILHDIEKQKLREMLFGTDLVERASTTVPILMRSKSNKRQRNEEPVPAVPNNDASSYEKVPVEDFGLAMLLGMGFDPKTNNNKPKEYKRRVYERAGLGADAHMKQNMDALTNASVMAKLKKDQMYHQVHSEGGNRLDAATWLLPGLYVRVVESDNKHFGEKGIVKTVNGTSATLDIGGAEVTVSSKVVETVVSLNAVKCKVVRRIANHPEKFYVPIGTVVDLAKVTKTYAKIIFRDQHITVSLDDICEFS</sequence>
<dbReference type="InterPro" id="IPR045166">
    <property type="entry name" value="Spp2-like"/>
</dbReference>
<evidence type="ECO:0000256" key="2">
    <source>
        <dbReference type="ARBA" id="ARBA00023242"/>
    </source>
</evidence>
<organism evidence="5 6">
    <name type="scientific">Babesia gibsoni</name>
    <dbReference type="NCBI Taxonomy" id="33632"/>
    <lineage>
        <taxon>Eukaryota</taxon>
        <taxon>Sar</taxon>
        <taxon>Alveolata</taxon>
        <taxon>Apicomplexa</taxon>
        <taxon>Aconoidasida</taxon>
        <taxon>Piroplasmida</taxon>
        <taxon>Babesiidae</taxon>
        <taxon>Babesia</taxon>
    </lineage>
</organism>
<feature type="domain" description="Spp2/MOS2 G-patch" evidence="4">
    <location>
        <begin position="246"/>
        <end position="293"/>
    </location>
</feature>
<feature type="compositionally biased region" description="Basic and acidic residues" evidence="3">
    <location>
        <begin position="148"/>
        <end position="159"/>
    </location>
</feature>
<dbReference type="Proteomes" id="UP001230268">
    <property type="component" value="Unassembled WGS sequence"/>
</dbReference>
<keyword evidence="2" id="KW-0539">Nucleus</keyword>
<dbReference type="EMBL" id="JAVEPI010000003">
    <property type="protein sequence ID" value="KAK1442977.1"/>
    <property type="molecule type" value="Genomic_DNA"/>
</dbReference>
<comment type="caution">
    <text evidence="5">The sequence shown here is derived from an EMBL/GenBank/DDBJ whole genome shotgun (WGS) entry which is preliminary data.</text>
</comment>
<evidence type="ECO:0000256" key="1">
    <source>
        <dbReference type="ARBA" id="ARBA00004123"/>
    </source>
</evidence>
<gene>
    <name evidence="5" type="ORF">BgAZ_304950</name>
</gene>
<name>A0AAD8LR90_BABGI</name>
<feature type="region of interest" description="Disordered" evidence="3">
    <location>
        <begin position="227"/>
        <end position="247"/>
    </location>
</feature>
<accession>A0AAD8LR90</accession>
<proteinExistence type="predicted"/>
<feature type="region of interest" description="Disordered" evidence="3">
    <location>
        <begin position="123"/>
        <end position="170"/>
    </location>
</feature>
<reference evidence="5" key="1">
    <citation type="submission" date="2023-08" db="EMBL/GenBank/DDBJ databases">
        <title>Draft sequence of the Babesia gibsoni genome.</title>
        <authorList>
            <person name="Yamagishi J.Y."/>
            <person name="Xuan X.X."/>
        </authorList>
    </citation>
    <scope>NUCLEOTIDE SEQUENCE</scope>
    <source>
        <strain evidence="5">Azabu</strain>
    </source>
</reference>
<evidence type="ECO:0000256" key="3">
    <source>
        <dbReference type="SAM" id="MobiDB-lite"/>
    </source>
</evidence>
<dbReference type="Pfam" id="PF12656">
    <property type="entry name" value="G-patch_2"/>
    <property type="match status" value="1"/>
</dbReference>
<dbReference type="GO" id="GO:0005681">
    <property type="term" value="C:spliceosomal complex"/>
    <property type="evidence" value="ECO:0007669"/>
    <property type="project" value="TreeGrafter"/>
</dbReference>
<protein>
    <recommendedName>
        <fullName evidence="4">Spp2/MOS2 G-patch domain-containing protein</fullName>
    </recommendedName>
</protein>
<evidence type="ECO:0000313" key="6">
    <source>
        <dbReference type="Proteomes" id="UP001230268"/>
    </source>
</evidence>
<evidence type="ECO:0000313" key="5">
    <source>
        <dbReference type="EMBL" id="KAK1442977.1"/>
    </source>
</evidence>
<dbReference type="GO" id="GO:0000398">
    <property type="term" value="P:mRNA splicing, via spliceosome"/>
    <property type="evidence" value="ECO:0007669"/>
    <property type="project" value="InterPro"/>
</dbReference>
<dbReference type="PANTHER" id="PTHR15818:SF2">
    <property type="entry name" value="G-PATCH DOMAIN AND KOW MOTIFS-CONTAINING PROTEIN"/>
    <property type="match status" value="1"/>
</dbReference>
<feature type="compositionally biased region" description="Polar residues" evidence="3">
    <location>
        <begin position="130"/>
        <end position="147"/>
    </location>
</feature>